<evidence type="ECO:0000256" key="1">
    <source>
        <dbReference type="SAM" id="SignalP"/>
    </source>
</evidence>
<feature type="chain" id="PRO_5045982733" evidence="1">
    <location>
        <begin position="21"/>
        <end position="223"/>
    </location>
</feature>
<reference evidence="2 3" key="1">
    <citation type="submission" date="2024-02" db="EMBL/GenBank/DDBJ databases">
        <authorList>
            <person name="Chen Y."/>
            <person name="Shah S."/>
            <person name="Dougan E. K."/>
            <person name="Thang M."/>
            <person name="Chan C."/>
        </authorList>
    </citation>
    <scope>NUCLEOTIDE SEQUENCE [LARGE SCALE GENOMIC DNA]</scope>
</reference>
<feature type="signal peptide" evidence="1">
    <location>
        <begin position="1"/>
        <end position="20"/>
    </location>
</feature>
<keyword evidence="3" id="KW-1185">Reference proteome</keyword>
<dbReference type="Proteomes" id="UP001642484">
    <property type="component" value="Unassembled WGS sequence"/>
</dbReference>
<gene>
    <name evidence="2" type="ORF">CCMP2556_LOCUS55338</name>
</gene>
<evidence type="ECO:0000313" key="2">
    <source>
        <dbReference type="EMBL" id="CAK9118166.1"/>
    </source>
</evidence>
<dbReference type="EMBL" id="CAXAMN010028918">
    <property type="protein sequence ID" value="CAK9118166.1"/>
    <property type="molecule type" value="Genomic_DNA"/>
</dbReference>
<comment type="caution">
    <text evidence="2">The sequence shown here is derived from an EMBL/GenBank/DDBJ whole genome shotgun (WGS) entry which is preliminary data.</text>
</comment>
<proteinExistence type="predicted"/>
<name>A0ABP0T0E9_9DINO</name>
<organism evidence="2 3">
    <name type="scientific">Durusdinium trenchii</name>
    <dbReference type="NCBI Taxonomy" id="1381693"/>
    <lineage>
        <taxon>Eukaryota</taxon>
        <taxon>Sar</taxon>
        <taxon>Alveolata</taxon>
        <taxon>Dinophyceae</taxon>
        <taxon>Suessiales</taxon>
        <taxon>Symbiodiniaceae</taxon>
        <taxon>Durusdinium</taxon>
    </lineage>
</organism>
<sequence length="223" mass="25355">MQGACRVISHLPFVSRLVFGGLLPAGPPCSLYVSISQSVHQRSADNLRGNLNCFKVRLSNLIVDNFVVILNLVEIFRPDIKLVLEQPISSYMFKQVDFAAIISKLNLRKVLTYLGLYGHDLEKATHLWLNVRRGSRLARTMNAKNKRRFQTRIEKKKERILSRGGTLPVYYVKDKNGGYHGGPDLAGSVHYPAGFVSAVFRLWETAWIEDHLRQARLKRALPQ</sequence>
<keyword evidence="1" id="KW-0732">Signal</keyword>
<protein>
    <submittedName>
        <fullName evidence="2">Uncharacterized protein</fullName>
    </submittedName>
</protein>
<evidence type="ECO:0000313" key="3">
    <source>
        <dbReference type="Proteomes" id="UP001642484"/>
    </source>
</evidence>
<accession>A0ABP0T0E9</accession>